<protein>
    <submittedName>
        <fullName evidence="2">Uncharacterized protein</fullName>
    </submittedName>
</protein>
<accession>K1QIJ0</accession>
<name>K1QIJ0_MAGGI</name>
<evidence type="ECO:0000256" key="1">
    <source>
        <dbReference type="SAM" id="MobiDB-lite"/>
    </source>
</evidence>
<dbReference type="InParanoid" id="K1QIJ0"/>
<proteinExistence type="predicted"/>
<feature type="compositionally biased region" description="Acidic residues" evidence="1">
    <location>
        <begin position="197"/>
        <end position="208"/>
    </location>
</feature>
<dbReference type="SUPFAM" id="SSF57667">
    <property type="entry name" value="beta-beta-alpha zinc fingers"/>
    <property type="match status" value="1"/>
</dbReference>
<feature type="region of interest" description="Disordered" evidence="1">
    <location>
        <begin position="258"/>
        <end position="281"/>
    </location>
</feature>
<dbReference type="EMBL" id="JH816315">
    <property type="protein sequence ID" value="EKC36572.1"/>
    <property type="molecule type" value="Genomic_DNA"/>
</dbReference>
<organism evidence="2">
    <name type="scientific">Magallana gigas</name>
    <name type="common">Pacific oyster</name>
    <name type="synonym">Crassostrea gigas</name>
    <dbReference type="NCBI Taxonomy" id="29159"/>
    <lineage>
        <taxon>Eukaryota</taxon>
        <taxon>Metazoa</taxon>
        <taxon>Spiralia</taxon>
        <taxon>Lophotrochozoa</taxon>
        <taxon>Mollusca</taxon>
        <taxon>Bivalvia</taxon>
        <taxon>Autobranchia</taxon>
        <taxon>Pteriomorphia</taxon>
        <taxon>Ostreida</taxon>
        <taxon>Ostreoidea</taxon>
        <taxon>Ostreidae</taxon>
        <taxon>Magallana</taxon>
    </lineage>
</organism>
<dbReference type="InterPro" id="IPR036236">
    <property type="entry name" value="Znf_C2H2_sf"/>
</dbReference>
<dbReference type="PROSITE" id="PS00028">
    <property type="entry name" value="ZINC_FINGER_C2H2_1"/>
    <property type="match status" value="1"/>
</dbReference>
<reference evidence="2" key="1">
    <citation type="journal article" date="2012" name="Nature">
        <title>The oyster genome reveals stress adaptation and complexity of shell formation.</title>
        <authorList>
            <person name="Zhang G."/>
            <person name="Fang X."/>
            <person name="Guo X."/>
            <person name="Li L."/>
            <person name="Luo R."/>
            <person name="Xu F."/>
            <person name="Yang P."/>
            <person name="Zhang L."/>
            <person name="Wang X."/>
            <person name="Qi H."/>
            <person name="Xiong Z."/>
            <person name="Que H."/>
            <person name="Xie Y."/>
            <person name="Holland P.W."/>
            <person name="Paps J."/>
            <person name="Zhu Y."/>
            <person name="Wu F."/>
            <person name="Chen Y."/>
            <person name="Wang J."/>
            <person name="Peng C."/>
            <person name="Meng J."/>
            <person name="Yang L."/>
            <person name="Liu J."/>
            <person name="Wen B."/>
            <person name="Zhang N."/>
            <person name="Huang Z."/>
            <person name="Zhu Q."/>
            <person name="Feng Y."/>
            <person name="Mount A."/>
            <person name="Hedgecock D."/>
            <person name="Xu Z."/>
            <person name="Liu Y."/>
            <person name="Domazet-Loso T."/>
            <person name="Du Y."/>
            <person name="Sun X."/>
            <person name="Zhang S."/>
            <person name="Liu B."/>
            <person name="Cheng P."/>
            <person name="Jiang X."/>
            <person name="Li J."/>
            <person name="Fan D."/>
            <person name="Wang W."/>
            <person name="Fu W."/>
            <person name="Wang T."/>
            <person name="Wang B."/>
            <person name="Zhang J."/>
            <person name="Peng Z."/>
            <person name="Li Y."/>
            <person name="Li N."/>
            <person name="Wang J."/>
            <person name="Chen M."/>
            <person name="He Y."/>
            <person name="Tan F."/>
            <person name="Song X."/>
            <person name="Zheng Q."/>
            <person name="Huang R."/>
            <person name="Yang H."/>
            <person name="Du X."/>
            <person name="Chen L."/>
            <person name="Yang M."/>
            <person name="Gaffney P.M."/>
            <person name="Wang S."/>
            <person name="Luo L."/>
            <person name="She Z."/>
            <person name="Ming Y."/>
            <person name="Huang W."/>
            <person name="Zhang S."/>
            <person name="Huang B."/>
            <person name="Zhang Y."/>
            <person name="Qu T."/>
            <person name="Ni P."/>
            <person name="Miao G."/>
            <person name="Wang J."/>
            <person name="Wang Q."/>
            <person name="Steinberg C.E."/>
            <person name="Wang H."/>
            <person name="Li N."/>
            <person name="Qian L."/>
            <person name="Zhang G."/>
            <person name="Li Y."/>
            <person name="Yang H."/>
            <person name="Liu X."/>
            <person name="Wang J."/>
            <person name="Yin Y."/>
            <person name="Wang J."/>
        </authorList>
    </citation>
    <scope>NUCLEOTIDE SEQUENCE [LARGE SCALE GENOMIC DNA]</scope>
    <source>
        <strain evidence="2">05x7-T-G4-1.051#20</strain>
    </source>
</reference>
<dbReference type="PROSITE" id="PS50157">
    <property type="entry name" value="ZINC_FINGER_C2H2_2"/>
    <property type="match status" value="1"/>
</dbReference>
<feature type="compositionally biased region" description="Basic and acidic residues" evidence="1">
    <location>
        <begin position="258"/>
        <end position="271"/>
    </location>
</feature>
<gene>
    <name evidence="2" type="ORF">CGI_10020117</name>
</gene>
<feature type="region of interest" description="Disordered" evidence="1">
    <location>
        <begin position="160"/>
        <end position="214"/>
    </location>
</feature>
<dbReference type="Gene3D" id="3.30.160.60">
    <property type="entry name" value="Classic Zinc Finger"/>
    <property type="match status" value="1"/>
</dbReference>
<dbReference type="InterPro" id="IPR013087">
    <property type="entry name" value="Znf_C2H2_type"/>
</dbReference>
<feature type="compositionally biased region" description="Polar residues" evidence="1">
    <location>
        <begin position="164"/>
        <end position="181"/>
    </location>
</feature>
<sequence length="321" mass="36181">MPDDISDDEETSRDCNSGKLLHHYEEDNIPYVAEEFEINTSHDRSEGVKHVKKVECVTNPPFLDHVYGAGTSPGFTDVNVQDTTLQTDMTMNDINIIIKPMANTKLTKAKQQEGCPFCDKPVNEPWQDHVILCSGQKHKCLTCGVRFKKNSYLLKHMKRHAQPATVTTPAKKQKLSPSQSAEKAPERIESTLTTPGLEEDDSPSEWETQDPGNLEEVLLGSCSGTDEEEESMAKDEDNDLEIGRIVRKKTQPVLFTGRRSEETNRDQKVRNESSNLEPSTRDVAVQTEPILYVHSTKKVTTKWENGVKVKVIEKKKSLNMV</sequence>
<dbReference type="AlphaFoldDB" id="K1QIJ0"/>
<dbReference type="HOGENOM" id="CLU_075155_0_0_1"/>
<evidence type="ECO:0000313" key="2">
    <source>
        <dbReference type="EMBL" id="EKC36572.1"/>
    </source>
</evidence>